<dbReference type="CDD" id="cd06582">
    <property type="entry name" value="TM_PBP1_LivH_like"/>
    <property type="match status" value="1"/>
</dbReference>
<keyword evidence="3" id="KW-1003">Cell membrane</keyword>
<evidence type="ECO:0000256" key="5">
    <source>
        <dbReference type="ARBA" id="ARBA00022692"/>
    </source>
</evidence>
<comment type="subcellular location">
    <subcellularLocation>
        <location evidence="1">Cell membrane</location>
        <topology evidence="1">Multi-pass membrane protein</topology>
    </subcellularLocation>
</comment>
<gene>
    <name evidence="11" type="ORF">MNBD_CHLOROFLEXI01-2272</name>
</gene>
<dbReference type="PANTHER" id="PTHR11795">
    <property type="entry name" value="BRANCHED-CHAIN AMINO ACID TRANSPORT SYSTEM PERMEASE PROTEIN LIVH"/>
    <property type="match status" value="1"/>
</dbReference>
<dbReference type="GO" id="GO:0015808">
    <property type="term" value="P:L-alanine transport"/>
    <property type="evidence" value="ECO:0007669"/>
    <property type="project" value="TreeGrafter"/>
</dbReference>
<keyword evidence="2" id="KW-0813">Transport</keyword>
<feature type="transmembrane region" description="Helical" evidence="10">
    <location>
        <begin position="54"/>
        <end position="74"/>
    </location>
</feature>
<evidence type="ECO:0000256" key="1">
    <source>
        <dbReference type="ARBA" id="ARBA00004651"/>
    </source>
</evidence>
<dbReference type="InterPro" id="IPR052157">
    <property type="entry name" value="BCAA_transport_permease"/>
</dbReference>
<dbReference type="PANTHER" id="PTHR11795:SF371">
    <property type="entry name" value="HIGH-AFFINITY BRANCHED-CHAIN AMINO ACID TRANSPORT SYSTEM PERMEASE PROTEIN LIVH"/>
    <property type="match status" value="1"/>
</dbReference>
<evidence type="ECO:0000256" key="2">
    <source>
        <dbReference type="ARBA" id="ARBA00022448"/>
    </source>
</evidence>
<keyword evidence="5 10" id="KW-0812">Transmembrane</keyword>
<dbReference type="Pfam" id="PF02653">
    <property type="entry name" value="BPD_transp_2"/>
    <property type="match status" value="1"/>
</dbReference>
<sequence>MRRFNYIDLVLWLFRIGIIGVVIWGMVGKFILGVGNNYSVTDWLDFFVSGLSQGSLYALIALGYTMVYGVLFMINFAHGEFFMAGAMSSSVLVALPLANAGLTERFPFLSLLAIFVSAILVSVLVAIITERIAYRPLRNAPRLVPLITAIGASFFWQYYFRGLYGSSLIPFPQFEMFVGKVEFWGLDFQKADIVVIVTSLVAMFSLQQFVQRTKTGRAIRAVAENKDAATLMGIDVDRTITITFVVGAAMAGVAGVLYAIVFRQLNFIMGFIPGIKAFTAAVLGGIGSIPGAALGGLFLGVIEAIGPPLFLEGLGIAGPHQLKDVIAFTMLVLVLIFRPQGIIGERLAEKKA</sequence>
<dbReference type="GO" id="GO:1903806">
    <property type="term" value="P:L-isoleucine import across plasma membrane"/>
    <property type="evidence" value="ECO:0007669"/>
    <property type="project" value="TreeGrafter"/>
</dbReference>
<dbReference type="AlphaFoldDB" id="A0A3B0UY05"/>
<organism evidence="11">
    <name type="scientific">hydrothermal vent metagenome</name>
    <dbReference type="NCBI Taxonomy" id="652676"/>
    <lineage>
        <taxon>unclassified sequences</taxon>
        <taxon>metagenomes</taxon>
        <taxon>ecological metagenomes</taxon>
    </lineage>
</organism>
<keyword evidence="8 10" id="KW-0472">Membrane</keyword>
<keyword evidence="6" id="KW-0029">Amino-acid transport</keyword>
<evidence type="ECO:0000256" key="8">
    <source>
        <dbReference type="ARBA" id="ARBA00023136"/>
    </source>
</evidence>
<dbReference type="GO" id="GO:0015192">
    <property type="term" value="F:L-phenylalanine transmembrane transporter activity"/>
    <property type="evidence" value="ECO:0007669"/>
    <property type="project" value="TreeGrafter"/>
</dbReference>
<evidence type="ECO:0000313" key="11">
    <source>
        <dbReference type="EMBL" id="VAW33620.1"/>
    </source>
</evidence>
<dbReference type="GO" id="GO:0005304">
    <property type="term" value="F:L-valine transmembrane transporter activity"/>
    <property type="evidence" value="ECO:0007669"/>
    <property type="project" value="TreeGrafter"/>
</dbReference>
<comment type="similarity">
    <text evidence="9">Belongs to the binding-protein-dependent transport system permease family. LivHM subfamily.</text>
</comment>
<evidence type="ECO:0000256" key="4">
    <source>
        <dbReference type="ARBA" id="ARBA00022519"/>
    </source>
</evidence>
<evidence type="ECO:0000256" key="3">
    <source>
        <dbReference type="ARBA" id="ARBA00022475"/>
    </source>
</evidence>
<dbReference type="GO" id="GO:0015188">
    <property type="term" value="F:L-isoleucine transmembrane transporter activity"/>
    <property type="evidence" value="ECO:0007669"/>
    <property type="project" value="TreeGrafter"/>
</dbReference>
<proteinExistence type="inferred from homology"/>
<keyword evidence="4" id="KW-0997">Cell inner membrane</keyword>
<feature type="transmembrane region" description="Helical" evidence="10">
    <location>
        <begin position="325"/>
        <end position="343"/>
    </location>
</feature>
<evidence type="ECO:0000256" key="9">
    <source>
        <dbReference type="ARBA" id="ARBA00037998"/>
    </source>
</evidence>
<feature type="transmembrane region" description="Helical" evidence="10">
    <location>
        <begin position="240"/>
        <end position="261"/>
    </location>
</feature>
<evidence type="ECO:0000256" key="10">
    <source>
        <dbReference type="SAM" id="Phobius"/>
    </source>
</evidence>
<evidence type="ECO:0000256" key="6">
    <source>
        <dbReference type="ARBA" id="ARBA00022970"/>
    </source>
</evidence>
<feature type="transmembrane region" description="Helical" evidence="10">
    <location>
        <begin position="81"/>
        <end position="102"/>
    </location>
</feature>
<feature type="transmembrane region" description="Helical" evidence="10">
    <location>
        <begin position="108"/>
        <end position="128"/>
    </location>
</feature>
<keyword evidence="7 10" id="KW-1133">Transmembrane helix</keyword>
<dbReference type="EMBL" id="UOEU01000463">
    <property type="protein sequence ID" value="VAW33620.1"/>
    <property type="molecule type" value="Genomic_DNA"/>
</dbReference>
<dbReference type="GO" id="GO:0005886">
    <property type="term" value="C:plasma membrane"/>
    <property type="evidence" value="ECO:0007669"/>
    <property type="project" value="UniProtKB-SubCell"/>
</dbReference>
<accession>A0A3B0UY05</accession>
<dbReference type="InterPro" id="IPR001851">
    <property type="entry name" value="ABC_transp_permease"/>
</dbReference>
<dbReference type="GO" id="GO:0015190">
    <property type="term" value="F:L-leucine transmembrane transporter activity"/>
    <property type="evidence" value="ECO:0007669"/>
    <property type="project" value="TreeGrafter"/>
</dbReference>
<reference evidence="11" key="1">
    <citation type="submission" date="2018-06" db="EMBL/GenBank/DDBJ databases">
        <authorList>
            <person name="Zhirakovskaya E."/>
        </authorList>
    </citation>
    <scope>NUCLEOTIDE SEQUENCE</scope>
</reference>
<name>A0A3B0UY05_9ZZZZ</name>
<protein>
    <submittedName>
        <fullName evidence="11">High-affinity branched-chain amino acid transport system permease protein LivH (TC 3.A.1.4.1)</fullName>
    </submittedName>
</protein>
<feature type="transmembrane region" description="Helical" evidence="10">
    <location>
        <begin position="140"/>
        <end position="160"/>
    </location>
</feature>
<dbReference type="GO" id="GO:0042941">
    <property type="term" value="P:D-alanine transmembrane transport"/>
    <property type="evidence" value="ECO:0007669"/>
    <property type="project" value="TreeGrafter"/>
</dbReference>
<evidence type="ECO:0000256" key="7">
    <source>
        <dbReference type="ARBA" id="ARBA00022989"/>
    </source>
</evidence>
<feature type="transmembrane region" description="Helical" evidence="10">
    <location>
        <begin position="12"/>
        <end position="34"/>
    </location>
</feature>
<feature type="transmembrane region" description="Helical" evidence="10">
    <location>
        <begin position="282"/>
        <end position="305"/>
    </location>
</feature>